<evidence type="ECO:0000256" key="1">
    <source>
        <dbReference type="PROSITE-ProRule" id="PRU00023"/>
    </source>
</evidence>
<proteinExistence type="predicted"/>
<dbReference type="EMBL" id="JANTQA010000015">
    <property type="protein sequence ID" value="KAJ3448463.1"/>
    <property type="molecule type" value="Genomic_DNA"/>
</dbReference>
<dbReference type="InterPro" id="IPR036770">
    <property type="entry name" value="Ankyrin_rpt-contain_sf"/>
</dbReference>
<organism evidence="3 4">
    <name type="scientific">Anaeramoeba flamelloides</name>
    <dbReference type="NCBI Taxonomy" id="1746091"/>
    <lineage>
        <taxon>Eukaryota</taxon>
        <taxon>Metamonada</taxon>
        <taxon>Anaeramoebidae</taxon>
        <taxon>Anaeramoeba</taxon>
    </lineage>
</organism>
<keyword evidence="1" id="KW-0040">ANK repeat</keyword>
<dbReference type="SMART" id="SM00248">
    <property type="entry name" value="ANK"/>
    <property type="match status" value="4"/>
</dbReference>
<name>A0AAV8A2F6_9EUKA</name>
<evidence type="ECO:0000313" key="3">
    <source>
        <dbReference type="EMBL" id="KAJ3448463.1"/>
    </source>
</evidence>
<feature type="region of interest" description="Disordered" evidence="2">
    <location>
        <begin position="1"/>
        <end position="38"/>
    </location>
</feature>
<protein>
    <submittedName>
        <fullName evidence="3">Ankyrin repeat ph and sec7 domain containing protein secg-related</fullName>
    </submittedName>
</protein>
<feature type="region of interest" description="Disordered" evidence="2">
    <location>
        <begin position="259"/>
        <end position="285"/>
    </location>
</feature>
<dbReference type="Gene3D" id="1.25.40.20">
    <property type="entry name" value="Ankyrin repeat-containing domain"/>
    <property type="match status" value="2"/>
</dbReference>
<accession>A0AAV8A2F6</accession>
<comment type="caution">
    <text evidence="3">The sequence shown here is derived from an EMBL/GenBank/DDBJ whole genome shotgun (WGS) entry which is preliminary data.</text>
</comment>
<gene>
    <name evidence="3" type="ORF">M0812_00943</name>
</gene>
<feature type="compositionally biased region" description="Basic residues" evidence="2">
    <location>
        <begin position="1"/>
        <end position="14"/>
    </location>
</feature>
<dbReference type="PROSITE" id="PS50297">
    <property type="entry name" value="ANK_REP_REGION"/>
    <property type="match status" value="1"/>
</dbReference>
<dbReference type="Proteomes" id="UP001146793">
    <property type="component" value="Unassembled WGS sequence"/>
</dbReference>
<dbReference type="PROSITE" id="PS50088">
    <property type="entry name" value="ANK_REPEAT"/>
    <property type="match status" value="1"/>
</dbReference>
<evidence type="ECO:0000256" key="2">
    <source>
        <dbReference type="SAM" id="MobiDB-lite"/>
    </source>
</evidence>
<dbReference type="SUPFAM" id="SSF48403">
    <property type="entry name" value="Ankyrin repeat"/>
    <property type="match status" value="1"/>
</dbReference>
<sequence length="285" mass="32771">MQKKKKRKGKRKKKGEIEQEIKKPTNTRTGGVGRGDGERDGGGALHLISKNQYYELIPLLIKKGLDVNAVNDKGFSSLNYIFECLTFGDLSQKLILTIKALIDHGADVNIRSKITLETVVHKVAALTGGLEIFKYIIKKSIKKTNFNIRDVFNRTPLDFITHNPNGIEMLKICIKNQNKININEGIIKRVIAKPNCKNEIKKFLLTYQSLQNDFLQLTLNGKENSFETDLVINNSVKDFHLHKWIIKMRFYNCLNNTNDDDDDDEKKNKNNNKNNKKNNDDKEFF</sequence>
<feature type="repeat" description="ANK" evidence="1">
    <location>
        <begin position="40"/>
        <end position="72"/>
    </location>
</feature>
<dbReference type="AlphaFoldDB" id="A0AAV8A2F6"/>
<reference evidence="3" key="1">
    <citation type="submission" date="2022-08" db="EMBL/GenBank/DDBJ databases">
        <title>Novel sulphate-reducing endosymbionts in the free-living metamonad Anaeramoeba.</title>
        <authorList>
            <person name="Jerlstrom-Hultqvist J."/>
            <person name="Cepicka I."/>
            <person name="Gallot-Lavallee L."/>
            <person name="Salas-Leiva D."/>
            <person name="Curtis B.A."/>
            <person name="Zahonova K."/>
            <person name="Pipaliya S."/>
            <person name="Dacks J."/>
            <person name="Roger A.J."/>
        </authorList>
    </citation>
    <scope>NUCLEOTIDE SEQUENCE</scope>
    <source>
        <strain evidence="3">Busselton2</strain>
    </source>
</reference>
<dbReference type="InterPro" id="IPR002110">
    <property type="entry name" value="Ankyrin_rpt"/>
</dbReference>
<evidence type="ECO:0000313" key="4">
    <source>
        <dbReference type="Proteomes" id="UP001146793"/>
    </source>
</evidence>